<dbReference type="AlphaFoldDB" id="A0A9X1U0M9"/>
<dbReference type="GO" id="GO:0016491">
    <property type="term" value="F:oxidoreductase activity"/>
    <property type="evidence" value="ECO:0007669"/>
    <property type="project" value="InterPro"/>
</dbReference>
<dbReference type="GO" id="GO:0046872">
    <property type="term" value="F:metal ion binding"/>
    <property type="evidence" value="ECO:0007669"/>
    <property type="project" value="UniProtKB-KW"/>
</dbReference>
<keyword evidence="5" id="KW-1185">Reference proteome</keyword>
<evidence type="ECO:0000256" key="3">
    <source>
        <dbReference type="ARBA" id="ARBA00023014"/>
    </source>
</evidence>
<proteinExistence type="predicted"/>
<dbReference type="SUPFAM" id="SSF56014">
    <property type="entry name" value="Nitrite and sulphite reductase 4Fe-4S domain-like"/>
    <property type="match status" value="1"/>
</dbReference>
<evidence type="ECO:0000256" key="1">
    <source>
        <dbReference type="ARBA" id="ARBA00022723"/>
    </source>
</evidence>
<evidence type="ECO:0000256" key="2">
    <source>
        <dbReference type="ARBA" id="ARBA00023004"/>
    </source>
</evidence>
<accession>A0A9X1U0M9</accession>
<sequence length="249" mass="26129">MHAHPHDLSRFDPLEGRDGLSLKASVAGQWLGASAWEALAALARLGDGALYLTASGNYRVRGLQEADVPAAVELLEVLCGESAASEPLEDRGSQGSTVRIGWTDTEDGTVELGAVLPLGRLSAQLADIFGILGARVRSGRDARILLAGLEEGVAEQALRVLAPAGMVFDAASPWAQVSACVGAPRCPHGLSAVQEDAVQLARSGVETRTHLVGCAERCGEPVEEHVLYVASGEGEYDVEDIEEKPESAR</sequence>
<gene>
    <name evidence="4" type="ORF">L1O03_05650</name>
</gene>
<reference evidence="4" key="1">
    <citation type="submission" date="2022-01" db="EMBL/GenBank/DDBJ databases">
        <title>Corynebacterium sp. nov isolated from isolated from the feces of the greater white-fronted geese (Anser albifrons) at Poyang Lake, PR China.</title>
        <authorList>
            <person name="Liu Q."/>
        </authorList>
    </citation>
    <scope>NUCLEOTIDE SEQUENCE</scope>
    <source>
        <strain evidence="4">JCM 32435</strain>
    </source>
</reference>
<organism evidence="4 5">
    <name type="scientific">Corynebacterium uropygiale</name>
    <dbReference type="NCBI Taxonomy" id="1775911"/>
    <lineage>
        <taxon>Bacteria</taxon>
        <taxon>Bacillati</taxon>
        <taxon>Actinomycetota</taxon>
        <taxon>Actinomycetes</taxon>
        <taxon>Mycobacteriales</taxon>
        <taxon>Corynebacteriaceae</taxon>
        <taxon>Corynebacterium</taxon>
    </lineage>
</organism>
<dbReference type="InterPro" id="IPR036136">
    <property type="entry name" value="Nit/Sulf_reduc_fer-like_dom_sf"/>
</dbReference>
<keyword evidence="2" id="KW-0408">Iron</keyword>
<protein>
    <recommendedName>
        <fullName evidence="6">Nitrite/Sulfite reductase ferredoxin-like domain-containing protein</fullName>
    </recommendedName>
</protein>
<keyword evidence="3" id="KW-0411">Iron-sulfur</keyword>
<keyword evidence="1" id="KW-0479">Metal-binding</keyword>
<dbReference type="EMBL" id="JAKGSI010000002">
    <property type="protein sequence ID" value="MCF4006663.1"/>
    <property type="molecule type" value="Genomic_DNA"/>
</dbReference>
<dbReference type="InterPro" id="IPR045854">
    <property type="entry name" value="NO2/SO3_Rdtase_4Fe4S_sf"/>
</dbReference>
<evidence type="ECO:0008006" key="6">
    <source>
        <dbReference type="Google" id="ProtNLM"/>
    </source>
</evidence>
<name>A0A9X1U0M9_9CORY</name>
<dbReference type="SUPFAM" id="SSF55124">
    <property type="entry name" value="Nitrite/Sulfite reductase N-terminal domain-like"/>
    <property type="match status" value="2"/>
</dbReference>
<comment type="caution">
    <text evidence="4">The sequence shown here is derived from an EMBL/GenBank/DDBJ whole genome shotgun (WGS) entry which is preliminary data.</text>
</comment>
<dbReference type="Gene3D" id="3.90.480.10">
    <property type="entry name" value="Sulfite Reductase Hemoprotein,Domain 2"/>
    <property type="match status" value="1"/>
</dbReference>
<dbReference type="Proteomes" id="UP001139336">
    <property type="component" value="Unassembled WGS sequence"/>
</dbReference>
<dbReference type="GO" id="GO:0051536">
    <property type="term" value="F:iron-sulfur cluster binding"/>
    <property type="evidence" value="ECO:0007669"/>
    <property type="project" value="UniProtKB-KW"/>
</dbReference>
<evidence type="ECO:0000313" key="4">
    <source>
        <dbReference type="EMBL" id="MCF4006663.1"/>
    </source>
</evidence>
<evidence type="ECO:0000313" key="5">
    <source>
        <dbReference type="Proteomes" id="UP001139336"/>
    </source>
</evidence>
<dbReference type="RefSeq" id="WP_236118447.1">
    <property type="nucleotide sequence ID" value="NZ_JAKGSI010000002.1"/>
</dbReference>